<protein>
    <submittedName>
        <fullName evidence="1">Uncharacterized protein</fullName>
    </submittedName>
</protein>
<sequence>MGLCDALCFPPLPLIYVSASIIQSDTCPMLPPLHLFLLSEPSTTAPGKFQGCPTGGMPGVKLGSMNYRFMKLPDRRLGLAIEFRPILHLPETSLAECLLPSSVHRAFVNLTEEERHKQQIHSIRRGKLL</sequence>
<organism evidence="1 2">
    <name type="scientific">Lactuca virosa</name>
    <dbReference type="NCBI Taxonomy" id="75947"/>
    <lineage>
        <taxon>Eukaryota</taxon>
        <taxon>Viridiplantae</taxon>
        <taxon>Streptophyta</taxon>
        <taxon>Embryophyta</taxon>
        <taxon>Tracheophyta</taxon>
        <taxon>Spermatophyta</taxon>
        <taxon>Magnoliopsida</taxon>
        <taxon>eudicotyledons</taxon>
        <taxon>Gunneridae</taxon>
        <taxon>Pentapetalae</taxon>
        <taxon>asterids</taxon>
        <taxon>campanulids</taxon>
        <taxon>Asterales</taxon>
        <taxon>Asteraceae</taxon>
        <taxon>Cichorioideae</taxon>
        <taxon>Cichorieae</taxon>
        <taxon>Lactucinae</taxon>
        <taxon>Lactuca</taxon>
    </lineage>
</organism>
<name>A0AAU9M6D9_9ASTR</name>
<proteinExistence type="predicted"/>
<evidence type="ECO:0000313" key="2">
    <source>
        <dbReference type="Proteomes" id="UP001157418"/>
    </source>
</evidence>
<keyword evidence="2" id="KW-1185">Reference proteome</keyword>
<gene>
    <name evidence="1" type="ORF">LVIROSA_LOCUS9631</name>
</gene>
<evidence type="ECO:0000313" key="1">
    <source>
        <dbReference type="EMBL" id="CAH1422290.1"/>
    </source>
</evidence>
<reference evidence="1 2" key="1">
    <citation type="submission" date="2022-01" db="EMBL/GenBank/DDBJ databases">
        <authorList>
            <person name="Xiong W."/>
            <person name="Schranz E."/>
        </authorList>
    </citation>
    <scope>NUCLEOTIDE SEQUENCE [LARGE SCALE GENOMIC DNA]</scope>
</reference>
<comment type="caution">
    <text evidence="1">The sequence shown here is derived from an EMBL/GenBank/DDBJ whole genome shotgun (WGS) entry which is preliminary data.</text>
</comment>
<dbReference type="AlphaFoldDB" id="A0AAU9M6D9"/>
<accession>A0AAU9M6D9</accession>
<dbReference type="Proteomes" id="UP001157418">
    <property type="component" value="Unassembled WGS sequence"/>
</dbReference>
<dbReference type="EMBL" id="CAKMRJ010001112">
    <property type="protein sequence ID" value="CAH1422290.1"/>
    <property type="molecule type" value="Genomic_DNA"/>
</dbReference>